<keyword evidence="18" id="KW-0739">Sodium transport</keyword>
<keyword evidence="6" id="KW-0109">Calcium transport</keyword>
<evidence type="ECO:0000256" key="19">
    <source>
        <dbReference type="ARBA" id="ARBA00033667"/>
    </source>
</evidence>
<dbReference type="GO" id="GO:0098794">
    <property type="term" value="C:postsynapse"/>
    <property type="evidence" value="ECO:0007669"/>
    <property type="project" value="TreeGrafter"/>
</dbReference>
<dbReference type="Pfam" id="PF03160">
    <property type="entry name" value="Calx-beta"/>
    <property type="match status" value="1"/>
</dbReference>
<feature type="transmembrane region" description="Helical" evidence="20">
    <location>
        <begin position="753"/>
        <end position="772"/>
    </location>
</feature>
<evidence type="ECO:0000256" key="5">
    <source>
        <dbReference type="ARBA" id="ARBA00022475"/>
    </source>
</evidence>
<dbReference type="OrthoDB" id="418484at2759"/>
<dbReference type="GO" id="GO:0098703">
    <property type="term" value="P:calcium ion import across plasma membrane"/>
    <property type="evidence" value="ECO:0007669"/>
    <property type="project" value="TreeGrafter"/>
</dbReference>
<keyword evidence="8" id="KW-0479">Metal-binding</keyword>
<reference evidence="24" key="1">
    <citation type="submission" date="2017-02" db="UniProtKB">
        <authorList>
            <consortium name="WormBaseParasite"/>
        </authorList>
    </citation>
    <scope>IDENTIFICATION</scope>
</reference>
<sequence length="893" mass="99118">MVIITVGGHNISCEQPKACSSGLLIPVWQPQSGIGVATIVFRALIYFIALAYMFFGVSIVADRFMAAIEVITSQEREVKMKKITGEPYTILIRVWNETVSNLTLMALGSSAPEILLSVIEIFGNKFESGELGPSTIVGSAAFNLFIIIAVCIYVVPSTERRLVQHYGVFWVTVVWSTFAYIWLYLIISVFSPGVVQVWEGVLTFLFFPLTVISAYIADRYMGNFGQRLLSGARKTLLRSSPATTRTDTKNTESGRDDIEHRKSLLSTEKEADVIAFEEHRRQYLSVFRKLRAENPDAAAEQLGKLALEKVVSEKPRSRAFYRIQATRKLIGSGDITKKKIEGGVDEFVKSQGSSQLKNYVEVSFDPAYYMCLENIGTLKVGVKCERNSVQEPTVVTVHWETIADSAEEHDDFVPVSGVLKFDPDECRHEIGIDIVDNDVYELDEQFFVRLSQVEAHQLGDQDHWIPAKLGVASTATVVIVDDDHAGAFGFSSEKFKVAETEGIFVAEVLRTRGARGEVSVPFKTVDGDAKAGADYTHVEGVLRFKDGQTKAEIEIRIVNDDEYEKNEEFYLELGEPIWHHEEPVDEEAALGRPVLSDLPRCKIVITEDYEFKNFIDRIVKNANTSIMVGTHSWKQQFQEAVEIPTEKEDHLKESEINHVLISIMFLLALASVHNELSIRQSVILLADEKPSKQDVLLHYAALPWKFLFAFIPPTDYYKGWLCFFVAIVMIGLLTAVIGDLASHFGCTVRLKDSVTAISLVAMGTSVPDLFASKTAALQDRWADSSIANVTGSNAVNVFLGIGIAWAIAAVYHALNGTQFRVSAGNLAFSVTMFLIGSSICIAILQFRRFSSSIRGELGGPVITKSLCALIFIGVWLLYLLLSTLDAYCVLGGF</sequence>
<keyword evidence="17" id="KW-0325">Glycoprotein</keyword>
<evidence type="ECO:0000256" key="16">
    <source>
        <dbReference type="ARBA" id="ARBA00023136"/>
    </source>
</evidence>
<feature type="transmembrane region" description="Helical" evidence="20">
    <location>
        <begin position="720"/>
        <end position="741"/>
    </location>
</feature>
<proteinExistence type="inferred from homology"/>
<evidence type="ECO:0000256" key="7">
    <source>
        <dbReference type="ARBA" id="ARBA00022692"/>
    </source>
</evidence>
<accession>A0A0M3K2P2</accession>
<dbReference type="Pfam" id="PF01699">
    <property type="entry name" value="Na_Ca_ex"/>
    <property type="match status" value="2"/>
</dbReference>
<feature type="domain" description="Calx-beta" evidence="21">
    <location>
        <begin position="351"/>
        <end position="451"/>
    </location>
</feature>
<dbReference type="PANTHER" id="PTHR11878:SF75">
    <property type="entry name" value="CALX-BETA DOMAIN-CONTAINING PROTEIN"/>
    <property type="match status" value="1"/>
</dbReference>
<dbReference type="GO" id="GO:0005432">
    <property type="term" value="F:calcium:sodium antiporter activity"/>
    <property type="evidence" value="ECO:0007669"/>
    <property type="project" value="InterPro"/>
</dbReference>
<dbReference type="AlphaFoldDB" id="A0A0M3K2P2"/>
<keyword evidence="3" id="KW-0813">Transport</keyword>
<keyword evidence="14" id="KW-0915">Sodium</keyword>
<dbReference type="GO" id="GO:0030424">
    <property type="term" value="C:axon"/>
    <property type="evidence" value="ECO:0007669"/>
    <property type="project" value="TreeGrafter"/>
</dbReference>
<comment type="subcellular location">
    <subcellularLocation>
        <location evidence="1">Cell membrane</location>
        <topology evidence="1">Multi-pass membrane protein</topology>
    </subcellularLocation>
</comment>
<dbReference type="InterPro" id="IPR051171">
    <property type="entry name" value="CaCA"/>
</dbReference>
<evidence type="ECO:0000256" key="2">
    <source>
        <dbReference type="ARBA" id="ARBA00007489"/>
    </source>
</evidence>
<comment type="similarity">
    <text evidence="2">Belongs to the Ca(2+):cation antiporter (CaCA) (TC 2.A.19) family. SLC8 subfamily.</text>
</comment>
<comment type="catalytic activity">
    <reaction evidence="19">
        <text>Ca(2+)(in) + 3 Na(+)(out) = Ca(2+)(out) + 3 Na(+)(in)</text>
        <dbReference type="Rhea" id="RHEA:69955"/>
        <dbReference type="ChEBI" id="CHEBI:29101"/>
        <dbReference type="ChEBI" id="CHEBI:29108"/>
    </reaction>
</comment>
<feature type="domain" description="Calx-beta" evidence="21">
    <location>
        <begin position="475"/>
        <end position="574"/>
    </location>
</feature>
<keyword evidence="10" id="KW-0677">Repeat</keyword>
<evidence type="ECO:0000256" key="9">
    <source>
        <dbReference type="ARBA" id="ARBA00022729"/>
    </source>
</evidence>
<dbReference type="Pfam" id="PF16494">
    <property type="entry name" value="Na_Ca_ex_C"/>
    <property type="match status" value="1"/>
</dbReference>
<keyword evidence="23" id="KW-1185">Reference proteome</keyword>
<dbReference type="Gene3D" id="1.20.1420.30">
    <property type="entry name" value="NCX, central ion-binding region"/>
    <property type="match status" value="2"/>
</dbReference>
<dbReference type="InterPro" id="IPR003644">
    <property type="entry name" value="Calx_beta"/>
</dbReference>
<dbReference type="SMART" id="SM00237">
    <property type="entry name" value="Calx_beta"/>
    <property type="match status" value="2"/>
</dbReference>
<evidence type="ECO:0000256" key="10">
    <source>
        <dbReference type="ARBA" id="ARBA00022737"/>
    </source>
</evidence>
<dbReference type="EMBL" id="UYRR01031837">
    <property type="protein sequence ID" value="VDK52891.1"/>
    <property type="molecule type" value="Genomic_DNA"/>
</dbReference>
<dbReference type="GO" id="GO:0005516">
    <property type="term" value="F:calmodulin binding"/>
    <property type="evidence" value="ECO:0007669"/>
    <property type="project" value="UniProtKB-KW"/>
</dbReference>
<evidence type="ECO:0000256" key="18">
    <source>
        <dbReference type="ARBA" id="ARBA00023201"/>
    </source>
</evidence>
<dbReference type="InterPro" id="IPR044880">
    <property type="entry name" value="NCX_ion-bd_dom_sf"/>
</dbReference>
<feature type="transmembrane region" description="Helical" evidence="20">
    <location>
        <begin position="34"/>
        <end position="55"/>
    </location>
</feature>
<protein>
    <submittedName>
        <fullName evidence="24">Sodium/calcium exchanger 1</fullName>
    </submittedName>
</protein>
<organism evidence="24">
    <name type="scientific">Anisakis simplex</name>
    <name type="common">Herring worm</name>
    <dbReference type="NCBI Taxonomy" id="6269"/>
    <lineage>
        <taxon>Eukaryota</taxon>
        <taxon>Metazoa</taxon>
        <taxon>Ecdysozoa</taxon>
        <taxon>Nematoda</taxon>
        <taxon>Chromadorea</taxon>
        <taxon>Rhabditida</taxon>
        <taxon>Spirurina</taxon>
        <taxon>Ascaridomorpha</taxon>
        <taxon>Ascaridoidea</taxon>
        <taxon>Anisakidae</taxon>
        <taxon>Anisakis</taxon>
        <taxon>Anisakis simplex complex</taxon>
    </lineage>
</organism>
<dbReference type="Gene3D" id="2.60.40.2030">
    <property type="match status" value="2"/>
</dbReference>
<dbReference type="InterPro" id="IPR004836">
    <property type="entry name" value="Na_Ca_Ex"/>
</dbReference>
<dbReference type="GO" id="GO:0007154">
    <property type="term" value="P:cell communication"/>
    <property type="evidence" value="ECO:0007669"/>
    <property type="project" value="InterPro"/>
</dbReference>
<keyword evidence="7 20" id="KW-0812">Transmembrane</keyword>
<feature type="transmembrane region" description="Helical" evidence="20">
    <location>
        <begin position="197"/>
        <end position="217"/>
    </location>
</feature>
<evidence type="ECO:0000256" key="17">
    <source>
        <dbReference type="ARBA" id="ARBA00023180"/>
    </source>
</evidence>
<dbReference type="GO" id="GO:0042383">
    <property type="term" value="C:sarcolemma"/>
    <property type="evidence" value="ECO:0007669"/>
    <property type="project" value="TreeGrafter"/>
</dbReference>
<evidence type="ECO:0000256" key="20">
    <source>
        <dbReference type="SAM" id="Phobius"/>
    </source>
</evidence>
<dbReference type="InterPro" id="IPR032452">
    <property type="entry name" value="Na_Ca_Ex_C-exten"/>
</dbReference>
<dbReference type="Proteomes" id="UP000267096">
    <property type="component" value="Unassembled WGS sequence"/>
</dbReference>
<keyword evidence="15" id="KW-0406">Ion transport</keyword>
<evidence type="ECO:0000256" key="4">
    <source>
        <dbReference type="ARBA" id="ARBA00022449"/>
    </source>
</evidence>
<feature type="transmembrane region" description="Helical" evidence="20">
    <location>
        <begin position="793"/>
        <end position="814"/>
    </location>
</feature>
<keyword evidence="13 20" id="KW-1133">Transmembrane helix</keyword>
<evidence type="ECO:0000256" key="13">
    <source>
        <dbReference type="ARBA" id="ARBA00022989"/>
    </source>
</evidence>
<evidence type="ECO:0000256" key="1">
    <source>
        <dbReference type="ARBA" id="ARBA00004651"/>
    </source>
</evidence>
<gene>
    <name evidence="22" type="ORF">ASIM_LOCUS14608</name>
</gene>
<evidence type="ECO:0000256" key="3">
    <source>
        <dbReference type="ARBA" id="ARBA00022448"/>
    </source>
</evidence>
<evidence type="ECO:0000256" key="6">
    <source>
        <dbReference type="ARBA" id="ARBA00022568"/>
    </source>
</evidence>
<feature type="transmembrane region" description="Helical" evidence="20">
    <location>
        <begin position="102"/>
        <end position="123"/>
    </location>
</feature>
<evidence type="ECO:0000313" key="22">
    <source>
        <dbReference type="EMBL" id="VDK52891.1"/>
    </source>
</evidence>
<evidence type="ECO:0000313" key="24">
    <source>
        <dbReference type="WBParaSite" id="ASIM_0001519801-mRNA-1"/>
    </source>
</evidence>
<evidence type="ECO:0000256" key="14">
    <source>
        <dbReference type="ARBA" id="ARBA00023053"/>
    </source>
</evidence>
<keyword evidence="11" id="KW-0106">Calcium</keyword>
<feature type="transmembrane region" description="Helical" evidence="20">
    <location>
        <begin position="135"/>
        <end position="155"/>
    </location>
</feature>
<dbReference type="InterPro" id="IPR004837">
    <property type="entry name" value="NaCa_Exmemb"/>
</dbReference>
<evidence type="ECO:0000256" key="15">
    <source>
        <dbReference type="ARBA" id="ARBA00023065"/>
    </source>
</evidence>
<dbReference type="NCBIfam" id="TIGR00845">
    <property type="entry name" value="caca"/>
    <property type="match status" value="1"/>
</dbReference>
<evidence type="ECO:0000259" key="21">
    <source>
        <dbReference type="SMART" id="SM00237"/>
    </source>
</evidence>
<feature type="transmembrane region" description="Helical" evidence="20">
    <location>
        <begin position="826"/>
        <end position="846"/>
    </location>
</feature>
<dbReference type="InterPro" id="IPR038081">
    <property type="entry name" value="CalX-like_sf"/>
</dbReference>
<dbReference type="PRINTS" id="PR01259">
    <property type="entry name" value="NACAEXCHNGR"/>
</dbReference>
<keyword evidence="16 20" id="KW-0472">Membrane</keyword>
<evidence type="ECO:0000256" key="11">
    <source>
        <dbReference type="ARBA" id="ARBA00022837"/>
    </source>
</evidence>
<dbReference type="PANTHER" id="PTHR11878">
    <property type="entry name" value="SODIUM/CALCIUM EXCHANGER"/>
    <property type="match status" value="1"/>
</dbReference>
<dbReference type="GO" id="GO:0046872">
    <property type="term" value="F:metal ion binding"/>
    <property type="evidence" value="ECO:0007669"/>
    <property type="project" value="UniProtKB-KW"/>
</dbReference>
<keyword evidence="12" id="KW-0112">Calmodulin-binding</keyword>
<reference evidence="22 23" key="2">
    <citation type="submission" date="2018-11" db="EMBL/GenBank/DDBJ databases">
        <authorList>
            <consortium name="Pathogen Informatics"/>
        </authorList>
    </citation>
    <scope>NUCLEOTIDE SEQUENCE [LARGE SCALE GENOMIC DNA]</scope>
</reference>
<keyword evidence="9" id="KW-0732">Signal</keyword>
<evidence type="ECO:0000256" key="12">
    <source>
        <dbReference type="ARBA" id="ARBA00022860"/>
    </source>
</evidence>
<evidence type="ECO:0000256" key="8">
    <source>
        <dbReference type="ARBA" id="ARBA00022723"/>
    </source>
</evidence>
<dbReference type="SUPFAM" id="SSF141072">
    <property type="entry name" value="CalX-like"/>
    <property type="match status" value="2"/>
</dbReference>
<dbReference type="WBParaSite" id="ASIM_0001519801-mRNA-1">
    <property type="protein sequence ID" value="ASIM_0001519801-mRNA-1"/>
    <property type="gene ID" value="ASIM_0001519801"/>
</dbReference>
<name>A0A0M3K2P2_ANISI</name>
<feature type="transmembrane region" description="Helical" evidence="20">
    <location>
        <begin position="167"/>
        <end position="191"/>
    </location>
</feature>
<feature type="transmembrane region" description="Helical" evidence="20">
    <location>
        <begin position="866"/>
        <end position="884"/>
    </location>
</feature>
<evidence type="ECO:0000313" key="23">
    <source>
        <dbReference type="Proteomes" id="UP000267096"/>
    </source>
</evidence>
<keyword evidence="4" id="KW-0050">Antiport</keyword>
<keyword evidence="5" id="KW-1003">Cell membrane</keyword>